<evidence type="ECO:0000313" key="1">
    <source>
        <dbReference type="EMBL" id="CAB4631677.1"/>
    </source>
</evidence>
<protein>
    <submittedName>
        <fullName evidence="1">Unannotated protein</fullName>
    </submittedName>
</protein>
<dbReference type="EMBL" id="CAEZVQ010000028">
    <property type="protein sequence ID" value="CAB4631677.1"/>
    <property type="molecule type" value="Genomic_DNA"/>
</dbReference>
<reference evidence="1" key="1">
    <citation type="submission" date="2020-05" db="EMBL/GenBank/DDBJ databases">
        <authorList>
            <person name="Chiriac C."/>
            <person name="Salcher M."/>
            <person name="Ghai R."/>
            <person name="Kavagutti S V."/>
        </authorList>
    </citation>
    <scope>NUCLEOTIDE SEQUENCE</scope>
</reference>
<name>A0A6J6J3S3_9ZZZZ</name>
<organism evidence="1">
    <name type="scientific">freshwater metagenome</name>
    <dbReference type="NCBI Taxonomy" id="449393"/>
    <lineage>
        <taxon>unclassified sequences</taxon>
        <taxon>metagenomes</taxon>
        <taxon>ecological metagenomes</taxon>
    </lineage>
</organism>
<sequence>MTLYPSKYWLEPRGEYDDLYKGLSKAGLIVPFIPEHLRPELRSYDGAEVWSTSNEVDPYDIYQLFFYHEPEQPIKYLQPNGEDFFMMGRAGRTAAFTGIIARFGPLFVAQTTSWFGAQTGLVPSRVDSANRCNEAWNTTAASLFPFAHEQLRVAVVYSEPRGYAQIWKRVPDGTVAKNPAPDFLWFHHLPDANEELLAWDILEPRIPMSREDRFGPNYEVKKGQDFGEQLQRLVDGSDEIVAIAAKHLLAVTGS</sequence>
<accession>A0A6J6J3S3</accession>
<proteinExistence type="predicted"/>
<gene>
    <name evidence="1" type="ORF">UFOPK2086_00370</name>
</gene>
<dbReference type="AlphaFoldDB" id="A0A6J6J3S3"/>